<keyword evidence="1" id="KW-0812">Transmembrane</keyword>
<proteinExistence type="predicted"/>
<sequence>MWGKLFDGDGEVSQVVGATLLIAISILLAVTTAAFVIGLGDRTGTSPPEVEFTYEYSQVGNGNLTIVHESGETLDPSTVEVRADIQFRPAPGNDSGTLRSSGVESYALDSIATGSEWVGTALEQGSEFTVVGNDSTLNSGTIRIVWVGPADGDTTVLGEWQGPGA</sequence>
<dbReference type="RefSeq" id="WP_220587517.1">
    <property type="nucleotide sequence ID" value="NZ_RKLQ01000001.1"/>
</dbReference>
<dbReference type="InterPro" id="IPR012859">
    <property type="entry name" value="Pilin_N_archaeal"/>
</dbReference>
<gene>
    <name evidence="3" type="ORF">EGD98_06430</name>
</gene>
<dbReference type="AlphaFoldDB" id="A0A8J7YD94"/>
<name>A0A8J7YD94_9EURY</name>
<evidence type="ECO:0000256" key="1">
    <source>
        <dbReference type="SAM" id="Phobius"/>
    </source>
</evidence>
<dbReference type="EMBL" id="RKLQ01000001">
    <property type="protein sequence ID" value="MBX0303307.1"/>
    <property type="molecule type" value="Genomic_DNA"/>
</dbReference>
<comment type="caution">
    <text evidence="3">The sequence shown here is derived from an EMBL/GenBank/DDBJ whole genome shotgun (WGS) entry which is preliminary data.</text>
</comment>
<dbReference type="Proteomes" id="UP000783863">
    <property type="component" value="Unassembled WGS sequence"/>
</dbReference>
<accession>A0A8J7YD94</accession>
<protein>
    <submittedName>
        <fullName evidence="3">Type IV pilin N-terminal domain-containing protein</fullName>
    </submittedName>
</protein>
<evidence type="ECO:0000259" key="2">
    <source>
        <dbReference type="Pfam" id="PF07790"/>
    </source>
</evidence>
<feature type="transmembrane region" description="Helical" evidence="1">
    <location>
        <begin position="12"/>
        <end position="37"/>
    </location>
</feature>
<keyword evidence="1" id="KW-1133">Transmembrane helix</keyword>
<evidence type="ECO:0000313" key="4">
    <source>
        <dbReference type="Proteomes" id="UP000783863"/>
    </source>
</evidence>
<keyword evidence="1" id="KW-0472">Membrane</keyword>
<evidence type="ECO:0000313" key="3">
    <source>
        <dbReference type="EMBL" id="MBX0303307.1"/>
    </source>
</evidence>
<keyword evidence="4" id="KW-1185">Reference proteome</keyword>
<dbReference type="Pfam" id="PF07790">
    <property type="entry name" value="Pilin_N"/>
    <property type="match status" value="1"/>
</dbReference>
<reference evidence="3" key="1">
    <citation type="submission" date="2021-06" db="EMBL/GenBank/DDBJ databases">
        <title>Halomicroarcula sp. F24A a new haloarchaeum isolated from saline soil.</title>
        <authorList>
            <person name="Duran-Viseras A."/>
            <person name="Sanchez-Porro C."/>
            <person name="Ventosa A."/>
        </authorList>
    </citation>
    <scope>NUCLEOTIDE SEQUENCE</scope>
    <source>
        <strain evidence="3">F24A</strain>
    </source>
</reference>
<feature type="domain" description="Archaeal Type IV pilin N-terminal" evidence="2">
    <location>
        <begin position="12"/>
        <end position="85"/>
    </location>
</feature>
<organism evidence="3 4">
    <name type="scientific">Haloarcula salinisoli</name>
    <dbReference type="NCBI Taxonomy" id="2487746"/>
    <lineage>
        <taxon>Archaea</taxon>
        <taxon>Methanobacteriati</taxon>
        <taxon>Methanobacteriota</taxon>
        <taxon>Stenosarchaea group</taxon>
        <taxon>Halobacteria</taxon>
        <taxon>Halobacteriales</taxon>
        <taxon>Haloarculaceae</taxon>
        <taxon>Haloarcula</taxon>
    </lineage>
</organism>